<gene>
    <name evidence="1" type="ORF">CS022_24075</name>
</gene>
<evidence type="ECO:0000313" key="1">
    <source>
        <dbReference type="EMBL" id="RXJ68707.1"/>
    </source>
</evidence>
<dbReference type="OrthoDB" id="532520at2"/>
<reference evidence="1 2" key="1">
    <citation type="submission" date="2017-10" db="EMBL/GenBank/DDBJ databases">
        <title>Nyctiphanis sp. nov., isolated from the stomach of the euphausiid Nyctiphanes simplex (Hansen, 1911) in the Gulf of California.</title>
        <authorList>
            <person name="Gomez-Gil B."/>
            <person name="Aguilar-Mendez M."/>
            <person name="Lopez-Cortes A."/>
            <person name="Gomez-Gutierrez J."/>
            <person name="Roque A."/>
            <person name="Lang E."/>
            <person name="Gonzalez-Castillo A."/>
        </authorList>
    </citation>
    <scope>NUCLEOTIDE SEQUENCE [LARGE SCALE GENOMIC DNA]</scope>
    <source>
        <strain evidence="1 2">CAIM 600</strain>
    </source>
</reference>
<dbReference type="EMBL" id="PEIB01000060">
    <property type="protein sequence ID" value="RXJ68707.1"/>
    <property type="molecule type" value="Genomic_DNA"/>
</dbReference>
<evidence type="ECO:0000313" key="2">
    <source>
        <dbReference type="Proteomes" id="UP000290287"/>
    </source>
</evidence>
<dbReference type="Pfam" id="PF06037">
    <property type="entry name" value="DUF922"/>
    <property type="match status" value="1"/>
</dbReference>
<accession>A0A4Q0YDZ9</accession>
<proteinExistence type="predicted"/>
<sequence length="126" mass="14390">MEYSLAVLVKMKPGRCQIARVETTLSITYTMPKLISSNPDVKRVFNRWYRRLDLHEKGHAKLAKNAATKIDRLILAMSPRKSFKQLGKEANELGHVILNQLKMENKVYDKRTQHGCTQGGCLGSYL</sequence>
<dbReference type="InterPro" id="IPR010321">
    <property type="entry name" value="DUF922"/>
</dbReference>
<dbReference type="AlphaFoldDB" id="A0A4Q0YDZ9"/>
<protein>
    <recommendedName>
        <fullName evidence="3">DUF922 domain-containing protein</fullName>
    </recommendedName>
</protein>
<name>A0A4Q0YDZ9_9GAMM</name>
<keyword evidence="2" id="KW-1185">Reference proteome</keyword>
<evidence type="ECO:0008006" key="3">
    <source>
        <dbReference type="Google" id="ProtNLM"/>
    </source>
</evidence>
<dbReference type="RefSeq" id="WP_129124386.1">
    <property type="nucleotide sequence ID" value="NZ_PEIB01000060.1"/>
</dbReference>
<dbReference type="Proteomes" id="UP000290287">
    <property type="component" value="Unassembled WGS sequence"/>
</dbReference>
<organism evidence="1 2">
    <name type="scientific">Veronia nyctiphanis</name>
    <dbReference type="NCBI Taxonomy" id="1278244"/>
    <lineage>
        <taxon>Bacteria</taxon>
        <taxon>Pseudomonadati</taxon>
        <taxon>Pseudomonadota</taxon>
        <taxon>Gammaproteobacteria</taxon>
        <taxon>Vibrionales</taxon>
        <taxon>Vibrionaceae</taxon>
        <taxon>Veronia</taxon>
    </lineage>
</organism>
<comment type="caution">
    <text evidence="1">The sequence shown here is derived from an EMBL/GenBank/DDBJ whole genome shotgun (WGS) entry which is preliminary data.</text>
</comment>